<dbReference type="Gene3D" id="3.80.30.20">
    <property type="entry name" value="tm_1862 like domain"/>
    <property type="match status" value="1"/>
</dbReference>
<organism evidence="2 3">
    <name type="scientific">Conexivisphaera calida</name>
    <dbReference type="NCBI Taxonomy" id="1874277"/>
    <lineage>
        <taxon>Archaea</taxon>
        <taxon>Nitrososphaerota</taxon>
        <taxon>Conexivisphaeria</taxon>
        <taxon>Conexivisphaerales</taxon>
        <taxon>Conexivisphaeraceae</taxon>
        <taxon>Conexivisphaera</taxon>
    </lineage>
</organism>
<dbReference type="SFLD" id="SFLDS00029">
    <property type="entry name" value="Radical_SAM"/>
    <property type="match status" value="1"/>
</dbReference>
<name>A0A4P2VMW8_9ARCH</name>
<dbReference type="GO" id="GO:0051536">
    <property type="term" value="F:iron-sulfur cluster binding"/>
    <property type="evidence" value="ECO:0007669"/>
    <property type="project" value="InterPro"/>
</dbReference>
<dbReference type="SUPFAM" id="SSF102114">
    <property type="entry name" value="Radical SAM enzymes"/>
    <property type="match status" value="1"/>
</dbReference>
<dbReference type="Proteomes" id="UP000509448">
    <property type="component" value="Chromosome"/>
</dbReference>
<dbReference type="AlphaFoldDB" id="A0A4P2VMW8"/>
<dbReference type="KEGG" id="ccai:NAS2_0916"/>
<gene>
    <name evidence="2" type="ORF">NAS2_0916</name>
</gene>
<evidence type="ECO:0000313" key="2">
    <source>
        <dbReference type="EMBL" id="BBE42305.1"/>
    </source>
</evidence>
<dbReference type="PANTHER" id="PTHR42731:SF4">
    <property type="entry name" value="RADICAL SAM DOMAIN PROTEIN"/>
    <property type="match status" value="1"/>
</dbReference>
<dbReference type="InterPro" id="IPR006638">
    <property type="entry name" value="Elp3/MiaA/NifB-like_rSAM"/>
</dbReference>
<dbReference type="InterPro" id="IPR007197">
    <property type="entry name" value="rSAM"/>
</dbReference>
<dbReference type="Pfam" id="PF04055">
    <property type="entry name" value="Radical_SAM"/>
    <property type="match status" value="1"/>
</dbReference>
<dbReference type="InterPro" id="IPR058240">
    <property type="entry name" value="rSAM_sf"/>
</dbReference>
<dbReference type="GO" id="GO:0003824">
    <property type="term" value="F:catalytic activity"/>
    <property type="evidence" value="ECO:0007669"/>
    <property type="project" value="InterPro"/>
</dbReference>
<dbReference type="PANTHER" id="PTHR42731">
    <property type="entry name" value="SLL1084 PROTEIN"/>
    <property type="match status" value="1"/>
</dbReference>
<reference evidence="2 3" key="1">
    <citation type="journal article" date="2019" name="ISME J.">
        <title>Isolation and characterization of a thermophilic sulfur- and iron-reducing thaumarchaeote from a terrestrial acidic hot spring.</title>
        <authorList>
            <person name="Kato S."/>
            <person name="Itoh T."/>
            <person name="Yuki M."/>
            <person name="Nagamori M."/>
            <person name="Ohnishi M."/>
            <person name="Uematsu K."/>
            <person name="Suzuki K."/>
            <person name="Takashina T."/>
            <person name="Ohkuma M."/>
        </authorList>
    </citation>
    <scope>NUCLEOTIDE SEQUENCE [LARGE SCALE GENOMIC DNA]</scope>
    <source>
        <strain evidence="2 3">NAS-02</strain>
    </source>
</reference>
<evidence type="ECO:0000313" key="3">
    <source>
        <dbReference type="Proteomes" id="UP000509448"/>
    </source>
</evidence>
<sequence>MVVLTSEPAIASDTMGSSLIGFLSALPENLLGDRLSSMMFGVESDSDGIARRAPYGLAKVEAKLRESGIDAVIASPYELHRAIGPRTKVVGIYTMDGMGYSYGSGITYWIVKLAGLPYAGLPYIARSFRYVVGSANVSPFRHNFRVVVGGPAAWQVLDSGMQDRLGIDIVFEGEFERDGPPFFRALLSGESVPRVVHARPAGVDEVARIVTPSNGGIVEVTRGCGRGCAFCTPNLSGMIRSFPFEGHIEDEMRLNLERGGADNITLHSEEYFRYGASGIDPRPEKVIELTRKAYRLVKSYGDDRTISIDFTTAAVVAQEPGMVRRVGEYVNEGGRHTFIEMGIETASPSLLERYMRGKALPYRPIEYPDIVVEAIGTLNDNGWIVVGTMILNFPGETDEDVIANLELLDRPKDLRVVTFPLPLVPVAAFRNGNFAALDDLMEDPLRREFVLRALLKAFDDLTEGVRMVTAGIRNPLRRVSLTALGLLLLGILRRRYAARTTHLPIEQLSRPPPPRYVSTMH</sequence>
<dbReference type="SMART" id="SM00729">
    <property type="entry name" value="Elp3"/>
    <property type="match status" value="1"/>
</dbReference>
<accession>A0A4P2VMW8</accession>
<keyword evidence="3" id="KW-1185">Reference proteome</keyword>
<dbReference type="PROSITE" id="PS51918">
    <property type="entry name" value="RADICAL_SAM"/>
    <property type="match status" value="1"/>
</dbReference>
<dbReference type="InterPro" id="IPR023404">
    <property type="entry name" value="rSAM_horseshoe"/>
</dbReference>
<dbReference type="EMBL" id="AP018732">
    <property type="protein sequence ID" value="BBE42305.1"/>
    <property type="molecule type" value="Genomic_DNA"/>
</dbReference>
<dbReference type="CDD" id="cd01335">
    <property type="entry name" value="Radical_SAM"/>
    <property type="match status" value="1"/>
</dbReference>
<evidence type="ECO:0000259" key="1">
    <source>
        <dbReference type="PROSITE" id="PS51918"/>
    </source>
</evidence>
<dbReference type="SFLD" id="SFLDG01082">
    <property type="entry name" value="B12-binding_domain_containing"/>
    <property type="match status" value="1"/>
</dbReference>
<protein>
    <submittedName>
        <fullName evidence="2">Fe-S oxidoreductase</fullName>
    </submittedName>
</protein>
<feature type="domain" description="Radical SAM core" evidence="1">
    <location>
        <begin position="210"/>
        <end position="466"/>
    </location>
</feature>
<proteinExistence type="predicted"/>